<evidence type="ECO:0000313" key="1">
    <source>
        <dbReference type="EMBL" id="MBC8578728.1"/>
    </source>
</evidence>
<proteinExistence type="predicted"/>
<reference evidence="1" key="1">
    <citation type="submission" date="2020-08" db="EMBL/GenBank/DDBJ databases">
        <title>Genome public.</title>
        <authorList>
            <person name="Liu C."/>
            <person name="Sun Q."/>
        </authorList>
    </citation>
    <scope>NUCLEOTIDE SEQUENCE</scope>
    <source>
        <strain evidence="1">NSJ-12</strain>
    </source>
</reference>
<organism evidence="1 2">
    <name type="scientific">Zhenhengia yiwuensis</name>
    <dbReference type="NCBI Taxonomy" id="2763666"/>
    <lineage>
        <taxon>Bacteria</taxon>
        <taxon>Bacillati</taxon>
        <taxon>Bacillota</taxon>
        <taxon>Clostridia</taxon>
        <taxon>Lachnospirales</taxon>
        <taxon>Lachnospiraceae</taxon>
        <taxon>Zhenhengia</taxon>
    </lineage>
</organism>
<dbReference type="SUPFAM" id="SSF53927">
    <property type="entry name" value="Cytidine deaminase-like"/>
    <property type="match status" value="1"/>
</dbReference>
<keyword evidence="2" id="KW-1185">Reference proteome</keyword>
<gene>
    <name evidence="1" type="ORF">H8718_04190</name>
</gene>
<name>A0A926EEB0_9FIRM</name>
<evidence type="ECO:0008006" key="3">
    <source>
        <dbReference type="Google" id="ProtNLM"/>
    </source>
</evidence>
<protein>
    <recommendedName>
        <fullName evidence="3">Cytidine and deoxycytidylate deaminase zinc-binding region</fullName>
    </recommendedName>
</protein>
<dbReference type="Gene3D" id="3.40.140.10">
    <property type="entry name" value="Cytidine Deaminase, domain 2"/>
    <property type="match status" value="1"/>
</dbReference>
<sequence length="31" mass="3536">MNNQPCSLCAKLIINMGISHIIYEGDYHDEL</sequence>
<dbReference type="AlphaFoldDB" id="A0A926EEB0"/>
<dbReference type="EMBL" id="JACRSY010000005">
    <property type="protein sequence ID" value="MBC8578728.1"/>
    <property type="molecule type" value="Genomic_DNA"/>
</dbReference>
<accession>A0A926EEB0</accession>
<evidence type="ECO:0000313" key="2">
    <source>
        <dbReference type="Proteomes" id="UP000655830"/>
    </source>
</evidence>
<dbReference type="InterPro" id="IPR016193">
    <property type="entry name" value="Cytidine_deaminase-like"/>
</dbReference>
<comment type="caution">
    <text evidence="1">The sequence shown here is derived from an EMBL/GenBank/DDBJ whole genome shotgun (WGS) entry which is preliminary data.</text>
</comment>
<dbReference type="Proteomes" id="UP000655830">
    <property type="component" value="Unassembled WGS sequence"/>
</dbReference>
<dbReference type="GO" id="GO:0003824">
    <property type="term" value="F:catalytic activity"/>
    <property type="evidence" value="ECO:0007669"/>
    <property type="project" value="InterPro"/>
</dbReference>